<dbReference type="AlphaFoldDB" id="A0A0L9UU54"/>
<dbReference type="SMART" id="SM01271">
    <property type="entry name" value="LSM14"/>
    <property type="match status" value="1"/>
</dbReference>
<dbReference type="STRING" id="3914.A0A0L9UU54"/>
<dbReference type="PANTHER" id="PTHR13586">
    <property type="entry name" value="SCD6 PROTEIN-RELATED"/>
    <property type="match status" value="1"/>
</dbReference>
<dbReference type="GO" id="GO:0034063">
    <property type="term" value="P:stress granule assembly"/>
    <property type="evidence" value="ECO:0007669"/>
    <property type="project" value="TreeGrafter"/>
</dbReference>
<dbReference type="GO" id="GO:0033962">
    <property type="term" value="P:P-body assembly"/>
    <property type="evidence" value="ECO:0007669"/>
    <property type="project" value="TreeGrafter"/>
</dbReference>
<dbReference type="SUPFAM" id="SSF50182">
    <property type="entry name" value="Sm-like ribonucleoproteins"/>
    <property type="match status" value="1"/>
</dbReference>
<evidence type="ECO:0000259" key="1">
    <source>
        <dbReference type="SMART" id="SM01271"/>
    </source>
</evidence>
<dbReference type="EMBL" id="CM003376">
    <property type="protein sequence ID" value="KOM46283.1"/>
    <property type="molecule type" value="Genomic_DNA"/>
</dbReference>
<dbReference type="InterPro" id="IPR025609">
    <property type="entry name" value="Lsm14-like_N"/>
</dbReference>
<protein>
    <recommendedName>
        <fullName evidence="1">Lsm14-like N-terminal domain-containing protein</fullName>
    </recommendedName>
</protein>
<dbReference type="InterPro" id="IPR010920">
    <property type="entry name" value="LSM_dom_sf"/>
</dbReference>
<organism evidence="2 3">
    <name type="scientific">Phaseolus angularis</name>
    <name type="common">Azuki bean</name>
    <name type="synonym">Vigna angularis</name>
    <dbReference type="NCBI Taxonomy" id="3914"/>
    <lineage>
        <taxon>Eukaryota</taxon>
        <taxon>Viridiplantae</taxon>
        <taxon>Streptophyta</taxon>
        <taxon>Embryophyta</taxon>
        <taxon>Tracheophyta</taxon>
        <taxon>Spermatophyta</taxon>
        <taxon>Magnoliopsida</taxon>
        <taxon>eudicotyledons</taxon>
        <taxon>Gunneridae</taxon>
        <taxon>Pentapetalae</taxon>
        <taxon>rosids</taxon>
        <taxon>fabids</taxon>
        <taxon>Fabales</taxon>
        <taxon>Fabaceae</taxon>
        <taxon>Papilionoideae</taxon>
        <taxon>50 kb inversion clade</taxon>
        <taxon>NPAAA clade</taxon>
        <taxon>indigoferoid/millettioid clade</taxon>
        <taxon>Phaseoleae</taxon>
        <taxon>Vigna</taxon>
    </lineage>
</organism>
<gene>
    <name evidence="2" type="ORF">LR48_Vigan06g158900</name>
</gene>
<dbReference type="Pfam" id="PF12701">
    <property type="entry name" value="LSM14"/>
    <property type="match status" value="1"/>
</dbReference>
<accession>A0A0L9UU54</accession>
<sequence length="51" mass="5488">MASESASRSSSAADSYIGSLISLTSKSEIRYEGILYNINTEESSIGLRNDL</sequence>
<evidence type="ECO:0000313" key="3">
    <source>
        <dbReference type="Proteomes" id="UP000053144"/>
    </source>
</evidence>
<dbReference type="Gramene" id="KOM46283">
    <property type="protein sequence ID" value="KOM46283"/>
    <property type="gene ID" value="LR48_Vigan06g158900"/>
</dbReference>
<name>A0A0L9UU54_PHAAN</name>
<feature type="domain" description="Lsm14-like N-terminal" evidence="1">
    <location>
        <begin position="10"/>
        <end position="51"/>
    </location>
</feature>
<dbReference type="Gene3D" id="2.30.30.100">
    <property type="match status" value="1"/>
</dbReference>
<proteinExistence type="predicted"/>
<dbReference type="GO" id="GO:0003729">
    <property type="term" value="F:mRNA binding"/>
    <property type="evidence" value="ECO:0007669"/>
    <property type="project" value="TreeGrafter"/>
</dbReference>
<dbReference type="Proteomes" id="UP000053144">
    <property type="component" value="Chromosome 6"/>
</dbReference>
<dbReference type="PANTHER" id="PTHR13586:SF0">
    <property type="entry name" value="TRAILER HITCH, ISOFORM H"/>
    <property type="match status" value="1"/>
</dbReference>
<evidence type="ECO:0000313" key="2">
    <source>
        <dbReference type="EMBL" id="KOM46283.1"/>
    </source>
</evidence>
<dbReference type="GO" id="GO:0000932">
    <property type="term" value="C:P-body"/>
    <property type="evidence" value="ECO:0007669"/>
    <property type="project" value="TreeGrafter"/>
</dbReference>
<reference evidence="3" key="1">
    <citation type="journal article" date="2015" name="Proc. Natl. Acad. Sci. U.S.A.">
        <title>Genome sequencing of adzuki bean (Vigna angularis) provides insight into high starch and low fat accumulation and domestication.</title>
        <authorList>
            <person name="Yang K."/>
            <person name="Tian Z."/>
            <person name="Chen C."/>
            <person name="Luo L."/>
            <person name="Zhao B."/>
            <person name="Wang Z."/>
            <person name="Yu L."/>
            <person name="Li Y."/>
            <person name="Sun Y."/>
            <person name="Li W."/>
            <person name="Chen Y."/>
            <person name="Li Y."/>
            <person name="Zhang Y."/>
            <person name="Ai D."/>
            <person name="Zhao J."/>
            <person name="Shang C."/>
            <person name="Ma Y."/>
            <person name="Wu B."/>
            <person name="Wang M."/>
            <person name="Gao L."/>
            <person name="Sun D."/>
            <person name="Zhang P."/>
            <person name="Guo F."/>
            <person name="Wang W."/>
            <person name="Li Y."/>
            <person name="Wang J."/>
            <person name="Varshney R.K."/>
            <person name="Wang J."/>
            <person name="Ling H.Q."/>
            <person name="Wan P."/>
        </authorList>
    </citation>
    <scope>NUCLEOTIDE SEQUENCE</scope>
    <source>
        <strain evidence="3">cv. Jingnong 6</strain>
    </source>
</reference>